<evidence type="ECO:0000256" key="4">
    <source>
        <dbReference type="ARBA" id="ARBA00012715"/>
    </source>
</evidence>
<keyword evidence="5" id="KW-0554">One-carbon metabolism</keyword>
<dbReference type="InterPro" id="IPR043133">
    <property type="entry name" value="GTP-CH-I_C/QueF"/>
</dbReference>
<evidence type="ECO:0000256" key="2">
    <source>
        <dbReference type="ARBA" id="ARBA00005080"/>
    </source>
</evidence>
<dbReference type="PANTHER" id="PTHR11109">
    <property type="entry name" value="GTP CYCLOHYDROLASE I"/>
    <property type="match status" value="1"/>
</dbReference>
<evidence type="ECO:0000256" key="1">
    <source>
        <dbReference type="ARBA" id="ARBA00001052"/>
    </source>
</evidence>
<dbReference type="Pfam" id="PF01227">
    <property type="entry name" value="GTP_cyclohydroI"/>
    <property type="match status" value="1"/>
</dbReference>
<comment type="similarity">
    <text evidence="3">Belongs to the GTP cyclohydrolase I family.</text>
</comment>
<comment type="pathway">
    <text evidence="2">Cofactor biosynthesis; 7,8-dihydroneopterin triphosphate biosynthesis; 7,8-dihydroneopterin triphosphate from GTP: step 1/1.</text>
</comment>
<sequence length="193" mass="20370">MADLKAAAAAIDAFLRALGRDAAREPELVGTPDRVAEMFARDLCEGYDTDPAALLAGEALAAETSSRGGDVVVVRDLAVATTCPHHLMPATGLATVAFAPRERLVGIGALGRALDALSRRLTLQEEIGEKMARAIFDGLSPAWAGCRLVMTHTCMTARGHRRHGARVETVSILPVSERPVAYHVLLSPNPGSP</sequence>
<dbReference type="InterPro" id="IPR043134">
    <property type="entry name" value="GTP-CH-I_N"/>
</dbReference>
<dbReference type="Proteomes" id="UP001379533">
    <property type="component" value="Chromosome"/>
</dbReference>
<comment type="catalytic activity">
    <reaction evidence="1">
        <text>GTP + H2O = 7,8-dihydroneopterin 3'-triphosphate + formate + H(+)</text>
        <dbReference type="Rhea" id="RHEA:17473"/>
        <dbReference type="ChEBI" id="CHEBI:15377"/>
        <dbReference type="ChEBI" id="CHEBI:15378"/>
        <dbReference type="ChEBI" id="CHEBI:15740"/>
        <dbReference type="ChEBI" id="CHEBI:37565"/>
        <dbReference type="ChEBI" id="CHEBI:58462"/>
        <dbReference type="EC" id="3.5.4.16"/>
    </reaction>
</comment>
<name>A0ABZ2KED4_9BACT</name>
<dbReference type="SUPFAM" id="SSF55620">
    <property type="entry name" value="Tetrahydrobiopterin biosynthesis enzymes-like"/>
    <property type="match status" value="1"/>
</dbReference>
<keyword evidence="6 8" id="KW-0378">Hydrolase</keyword>
<feature type="domain" description="GTP cyclohydrolase I" evidence="7">
    <location>
        <begin position="8"/>
        <end position="171"/>
    </location>
</feature>
<dbReference type="Gene3D" id="1.10.286.10">
    <property type="match status" value="1"/>
</dbReference>
<evidence type="ECO:0000313" key="8">
    <source>
        <dbReference type="EMBL" id="WXA95229.1"/>
    </source>
</evidence>
<dbReference type="PROSITE" id="PS00859">
    <property type="entry name" value="GTP_CYCLOHYDROL_1_1"/>
    <property type="match status" value="1"/>
</dbReference>
<dbReference type="PANTHER" id="PTHR11109:SF7">
    <property type="entry name" value="GTP CYCLOHYDROLASE 1"/>
    <property type="match status" value="1"/>
</dbReference>
<keyword evidence="9" id="KW-1185">Reference proteome</keyword>
<protein>
    <recommendedName>
        <fullName evidence="4">GTP cyclohydrolase I</fullName>
        <ecNumber evidence="4">3.5.4.16</ecNumber>
    </recommendedName>
</protein>
<dbReference type="RefSeq" id="WP_394845838.1">
    <property type="nucleotide sequence ID" value="NZ_CP089982.1"/>
</dbReference>
<evidence type="ECO:0000259" key="7">
    <source>
        <dbReference type="Pfam" id="PF01227"/>
    </source>
</evidence>
<dbReference type="EMBL" id="CP089982">
    <property type="protein sequence ID" value="WXA95229.1"/>
    <property type="molecule type" value="Genomic_DNA"/>
</dbReference>
<evidence type="ECO:0000256" key="5">
    <source>
        <dbReference type="ARBA" id="ARBA00022563"/>
    </source>
</evidence>
<dbReference type="InterPro" id="IPR001474">
    <property type="entry name" value="GTP_CycHdrlase_I"/>
</dbReference>
<reference evidence="8 9" key="1">
    <citation type="submission" date="2021-12" db="EMBL/GenBank/DDBJ databases">
        <title>Discovery of the Pendulisporaceae a myxobacterial family with distinct sporulation behavior and unique specialized metabolism.</title>
        <authorList>
            <person name="Garcia R."/>
            <person name="Popoff A."/>
            <person name="Bader C.D."/>
            <person name="Loehr J."/>
            <person name="Walesch S."/>
            <person name="Walt C."/>
            <person name="Boldt J."/>
            <person name="Bunk B."/>
            <person name="Haeckl F.J.F.P.J."/>
            <person name="Gunesch A.P."/>
            <person name="Birkelbach J."/>
            <person name="Nuebel U."/>
            <person name="Pietschmann T."/>
            <person name="Bach T."/>
            <person name="Mueller R."/>
        </authorList>
    </citation>
    <scope>NUCLEOTIDE SEQUENCE [LARGE SCALE GENOMIC DNA]</scope>
    <source>
        <strain evidence="8 9">MSr12523</strain>
    </source>
</reference>
<dbReference type="GO" id="GO:0003934">
    <property type="term" value="F:GTP cyclohydrolase I activity"/>
    <property type="evidence" value="ECO:0007669"/>
    <property type="project" value="UniProtKB-EC"/>
</dbReference>
<evidence type="ECO:0000313" key="9">
    <source>
        <dbReference type="Proteomes" id="UP001379533"/>
    </source>
</evidence>
<dbReference type="InterPro" id="IPR018234">
    <property type="entry name" value="GTP_CycHdrlase_I_CS"/>
</dbReference>
<evidence type="ECO:0000256" key="6">
    <source>
        <dbReference type="ARBA" id="ARBA00022801"/>
    </source>
</evidence>
<gene>
    <name evidence="8" type="ORF">LZC95_00045</name>
</gene>
<dbReference type="InterPro" id="IPR020602">
    <property type="entry name" value="GTP_CycHdrlase_I_dom"/>
</dbReference>
<dbReference type="Gene3D" id="3.30.1130.10">
    <property type="match status" value="1"/>
</dbReference>
<proteinExistence type="inferred from homology"/>
<dbReference type="EC" id="3.5.4.16" evidence="4"/>
<accession>A0ABZ2KED4</accession>
<evidence type="ECO:0000256" key="3">
    <source>
        <dbReference type="ARBA" id="ARBA00008085"/>
    </source>
</evidence>
<organism evidence="8 9">
    <name type="scientific">Pendulispora brunnea</name>
    <dbReference type="NCBI Taxonomy" id="2905690"/>
    <lineage>
        <taxon>Bacteria</taxon>
        <taxon>Pseudomonadati</taxon>
        <taxon>Myxococcota</taxon>
        <taxon>Myxococcia</taxon>
        <taxon>Myxococcales</taxon>
        <taxon>Sorangiineae</taxon>
        <taxon>Pendulisporaceae</taxon>
        <taxon>Pendulispora</taxon>
    </lineage>
</organism>